<dbReference type="Pfam" id="PF00024">
    <property type="entry name" value="PAN_1"/>
    <property type="match status" value="1"/>
</dbReference>
<dbReference type="InterPro" id="IPR042235">
    <property type="entry name" value="ZP-C_dom"/>
</dbReference>
<dbReference type="InterPro" id="IPR056953">
    <property type="entry name" value="CUT_N"/>
</dbReference>
<dbReference type="GO" id="GO:0009653">
    <property type="term" value="P:anatomical structure morphogenesis"/>
    <property type="evidence" value="ECO:0007669"/>
    <property type="project" value="TreeGrafter"/>
</dbReference>
<dbReference type="Gene3D" id="3.50.4.10">
    <property type="entry name" value="Hepatocyte Growth Factor"/>
    <property type="match status" value="2"/>
</dbReference>
<protein>
    <submittedName>
        <fullName evidence="4">Zona pellucida-like domain containing protein 3</fullName>
    </submittedName>
</protein>
<dbReference type="EMBL" id="NCKU01003671">
    <property type="protein sequence ID" value="RWS07097.1"/>
    <property type="molecule type" value="Genomic_DNA"/>
</dbReference>
<evidence type="ECO:0000313" key="6">
    <source>
        <dbReference type="Proteomes" id="UP000285301"/>
    </source>
</evidence>
<feature type="non-terminal residue" evidence="4">
    <location>
        <position position="1"/>
    </location>
</feature>
<reference evidence="4" key="2">
    <citation type="submission" date="2018-11" db="EMBL/GenBank/DDBJ databases">
        <title>Trombidioid mite genomics.</title>
        <authorList>
            <person name="Dong X."/>
        </authorList>
    </citation>
    <scope>NUCLEOTIDE SEQUENCE</scope>
    <source>
        <strain evidence="4">UoL-WK</strain>
    </source>
</reference>
<keyword evidence="6" id="KW-1185">Reference proteome</keyword>
<dbReference type="SMART" id="SM00473">
    <property type="entry name" value="PAN_AP"/>
    <property type="match status" value="3"/>
</dbReference>
<dbReference type="InterPro" id="IPR052774">
    <property type="entry name" value="Celegans_DevNeuronal_Protein"/>
</dbReference>
<dbReference type="PROSITE" id="PS50948">
    <property type="entry name" value="PAN"/>
    <property type="match status" value="1"/>
</dbReference>
<dbReference type="PROSITE" id="PS51034">
    <property type="entry name" value="ZP_2"/>
    <property type="match status" value="1"/>
</dbReference>
<feature type="domain" description="Apple" evidence="2">
    <location>
        <begin position="141"/>
        <end position="225"/>
    </location>
</feature>
<dbReference type="EMBL" id="NCKU01002872">
    <property type="protein sequence ID" value="RWS08642.1"/>
    <property type="molecule type" value="Genomic_DNA"/>
</dbReference>
<evidence type="ECO:0000313" key="5">
    <source>
        <dbReference type="EMBL" id="RWS08642.1"/>
    </source>
</evidence>
<evidence type="ECO:0000259" key="2">
    <source>
        <dbReference type="PROSITE" id="PS50948"/>
    </source>
</evidence>
<dbReference type="Pfam" id="PF25057">
    <property type="entry name" value="CUT_N"/>
    <property type="match status" value="1"/>
</dbReference>
<dbReference type="PANTHER" id="PTHR47327">
    <property type="entry name" value="FI18240P1-RELATED"/>
    <property type="match status" value="1"/>
</dbReference>
<dbReference type="InterPro" id="IPR001507">
    <property type="entry name" value="ZP_dom"/>
</dbReference>
<name>A0A443QVN9_9ACAR</name>
<accession>A0A443QVN9</accession>
<evidence type="ECO:0000259" key="3">
    <source>
        <dbReference type="PROSITE" id="PS51034"/>
    </source>
</evidence>
<dbReference type="STRING" id="1965070.A0A443QVN9"/>
<gene>
    <name evidence="4" type="ORF">B4U79_00835</name>
    <name evidence="5" type="ORF">B4U79_12238</name>
</gene>
<sequence>TRNKTQALNFFEAIVKFSEKFVFSNNAAMIFTKTGKVTFEKMTNRDFPGNIYYTIRNVSLYECLGWCRDEVDCTASTFSFVVNPLAPLQETTCRLMNETIANKYSSPVTGASPGPTVVGNTQKAVNLYFFNKLHLRSDNTCNRLWTFERYPNRVLRGLDNAIIYTSNKDACLAACLNEVRFVCRSVEFNYATLQCHLSEYDRRSPGAFPVELVEAQDVDYFENFCLQADDICQDQRVYDYPKLSIPLNKISYFVELNYYPDKELLVKSQGGCLRACTIENEFVCRSILYRPNYKPGQPNCALYHLDYKTFPDGTDTFTATPNPLPLFDSGETTAVYLESGCANDTAIPIHGQPTASASAGKPSVIPASTQPPVTPTQPVRDDVKGATDPSCDSYGVCYDVTLKCTDTRIIVNVRTSRPFHGRIYALGRSETCNAHIRNSQQFQLDMSLSGQECNTQSVAGIYTNTVVLQHHNVVLTKADKVYHVRCTYETTSRNVSFGMMPVRDPETQQITSSPEAPLPKILIYGPDGREASTVRIGDRLTFRIQIPESTPYGIFARSCVAMAKDARSTFEIIDDHGCPVDSSIFPHFLENNNALESNYEAFRFTESYGVIFQCNVKYCIGKCEPVVCGIGRENVESWGRRRRSTRYESDDEMTLSHEILVLDFNDAGASRSTMDQLNANGTRRIFY</sequence>
<dbReference type="SUPFAM" id="SSF57414">
    <property type="entry name" value="Hairpin loop containing domain-like"/>
    <property type="match status" value="2"/>
</dbReference>
<dbReference type="CDD" id="cd01099">
    <property type="entry name" value="PAN_AP_HGF"/>
    <property type="match status" value="1"/>
</dbReference>
<feature type="domain" description="ZP" evidence="3">
    <location>
        <begin position="403"/>
        <end position="635"/>
    </location>
</feature>
<evidence type="ECO:0000313" key="4">
    <source>
        <dbReference type="EMBL" id="RWS07097.1"/>
    </source>
</evidence>
<evidence type="ECO:0000256" key="1">
    <source>
        <dbReference type="SAM" id="MobiDB-lite"/>
    </source>
</evidence>
<dbReference type="InterPro" id="IPR003609">
    <property type="entry name" value="Pan_app"/>
</dbReference>
<feature type="region of interest" description="Disordered" evidence="1">
    <location>
        <begin position="353"/>
        <end position="386"/>
    </location>
</feature>
<proteinExistence type="predicted"/>
<comment type="caution">
    <text evidence="4">The sequence shown here is derived from an EMBL/GenBank/DDBJ whole genome shotgun (WGS) entry which is preliminary data.</text>
</comment>
<dbReference type="OrthoDB" id="5775605at2759"/>
<dbReference type="AlphaFoldDB" id="A0A443QVN9"/>
<reference evidence="4 6" key="1">
    <citation type="journal article" date="2018" name="Gigascience">
        <title>Genomes of trombidid mites reveal novel predicted allergens and laterally-transferred genes associated with secondary metabolism.</title>
        <authorList>
            <person name="Dong X."/>
            <person name="Chaisiri K."/>
            <person name="Xia D."/>
            <person name="Armstrong S.D."/>
            <person name="Fang Y."/>
            <person name="Donnelly M.J."/>
            <person name="Kadowaki T."/>
            <person name="McGarry J.W."/>
            <person name="Darby A.C."/>
            <person name="Makepeace B.L."/>
        </authorList>
    </citation>
    <scope>NUCLEOTIDE SEQUENCE [LARGE SCALE GENOMIC DNA]</scope>
    <source>
        <strain evidence="4">UoL-WK</strain>
    </source>
</reference>
<dbReference type="SMART" id="SM00241">
    <property type="entry name" value="ZP"/>
    <property type="match status" value="1"/>
</dbReference>
<organism evidence="4 6">
    <name type="scientific">Dinothrombium tinctorium</name>
    <dbReference type="NCBI Taxonomy" id="1965070"/>
    <lineage>
        <taxon>Eukaryota</taxon>
        <taxon>Metazoa</taxon>
        <taxon>Ecdysozoa</taxon>
        <taxon>Arthropoda</taxon>
        <taxon>Chelicerata</taxon>
        <taxon>Arachnida</taxon>
        <taxon>Acari</taxon>
        <taxon>Acariformes</taxon>
        <taxon>Trombidiformes</taxon>
        <taxon>Prostigmata</taxon>
        <taxon>Anystina</taxon>
        <taxon>Parasitengona</taxon>
        <taxon>Trombidioidea</taxon>
        <taxon>Trombidiidae</taxon>
        <taxon>Dinothrombium</taxon>
    </lineage>
</organism>
<dbReference type="Gene3D" id="2.60.40.4100">
    <property type="entry name" value="Zona pellucida, ZP-C domain"/>
    <property type="match status" value="1"/>
</dbReference>
<dbReference type="PANTHER" id="PTHR47327:SF1">
    <property type="entry name" value="RE15579P"/>
    <property type="match status" value="1"/>
</dbReference>
<dbReference type="Proteomes" id="UP000285301">
    <property type="component" value="Unassembled WGS sequence"/>
</dbReference>